<dbReference type="EMBL" id="MAXA01000047">
    <property type="protein sequence ID" value="OHV42172.1"/>
    <property type="molecule type" value="Genomic_DNA"/>
</dbReference>
<evidence type="ECO:0000256" key="1">
    <source>
        <dbReference type="SAM" id="Phobius"/>
    </source>
</evidence>
<proteinExistence type="predicted"/>
<dbReference type="OrthoDB" id="5195004at2"/>
<gene>
    <name evidence="2" type="ORF">BBK14_11155</name>
</gene>
<evidence type="ECO:0000313" key="2">
    <source>
        <dbReference type="EMBL" id="OHV42172.1"/>
    </source>
</evidence>
<protein>
    <recommendedName>
        <fullName evidence="4">Holin</fullName>
    </recommendedName>
</protein>
<feature type="transmembrane region" description="Helical" evidence="1">
    <location>
        <begin position="33"/>
        <end position="49"/>
    </location>
</feature>
<feature type="transmembrane region" description="Helical" evidence="1">
    <location>
        <begin position="7"/>
        <end position="27"/>
    </location>
</feature>
<keyword evidence="1" id="KW-1133">Transmembrane helix</keyword>
<dbReference type="AlphaFoldDB" id="A0A1S1RA94"/>
<keyword evidence="1" id="KW-0472">Membrane</keyword>
<accession>A0A1S1RA94</accession>
<keyword evidence="1" id="KW-0812">Transmembrane</keyword>
<organism evidence="2 3">
    <name type="scientific">Parafrankia soli</name>
    <dbReference type="NCBI Taxonomy" id="2599596"/>
    <lineage>
        <taxon>Bacteria</taxon>
        <taxon>Bacillati</taxon>
        <taxon>Actinomycetota</taxon>
        <taxon>Actinomycetes</taxon>
        <taxon>Frankiales</taxon>
        <taxon>Frankiaceae</taxon>
        <taxon>Parafrankia</taxon>
    </lineage>
</organism>
<evidence type="ECO:0000313" key="3">
    <source>
        <dbReference type="Proteomes" id="UP000179769"/>
    </source>
</evidence>
<dbReference type="RefSeq" id="WP_071060193.1">
    <property type="nucleotide sequence ID" value="NZ_MAXA01000047.1"/>
</dbReference>
<reference evidence="3" key="1">
    <citation type="submission" date="2016-07" db="EMBL/GenBank/DDBJ databases">
        <title>Frankia sp. NRRL B-16219 Genome sequencing.</title>
        <authorList>
            <person name="Ghodhbane-Gtari F."/>
            <person name="Swanson E."/>
            <person name="Gueddou A."/>
            <person name="Louati M."/>
            <person name="Nouioui I."/>
            <person name="Hezbri K."/>
            <person name="Abebe-Akele F."/>
            <person name="Simpson S."/>
            <person name="Morris K."/>
            <person name="Thomas K."/>
            <person name="Gtari M."/>
            <person name="Tisa L.S."/>
        </authorList>
    </citation>
    <scope>NUCLEOTIDE SEQUENCE [LARGE SCALE GENOMIC DNA]</scope>
    <source>
        <strain evidence="3">NRRL B-16219</strain>
    </source>
</reference>
<comment type="caution">
    <text evidence="2">The sequence shown here is derived from an EMBL/GenBank/DDBJ whole genome shotgun (WGS) entry which is preliminary data.</text>
</comment>
<dbReference type="Proteomes" id="UP000179769">
    <property type="component" value="Unassembled WGS sequence"/>
</dbReference>
<sequence length="64" mass="6992">MKFEPVLILDAVKYVLLALAGTGVLVLDDATQQWVIGLAGAVLAVWTTWETRKRVTPVAKLDAR</sequence>
<evidence type="ECO:0008006" key="4">
    <source>
        <dbReference type="Google" id="ProtNLM"/>
    </source>
</evidence>
<keyword evidence="3" id="KW-1185">Reference proteome</keyword>
<name>A0A1S1RA94_9ACTN</name>